<gene>
    <name evidence="16" type="ORF">AB1Y20_006671</name>
</gene>
<keyword evidence="7" id="KW-0106">Calcium</keyword>
<evidence type="ECO:0000256" key="8">
    <source>
        <dbReference type="ARBA" id="ARBA00022989"/>
    </source>
</evidence>
<dbReference type="InterPro" id="IPR005821">
    <property type="entry name" value="Ion_trans_dom"/>
</dbReference>
<dbReference type="AlphaFoldDB" id="A0AB34J0I1"/>
<dbReference type="GO" id="GO:0005216">
    <property type="term" value="F:monoatomic ion channel activity"/>
    <property type="evidence" value="ECO:0007669"/>
    <property type="project" value="InterPro"/>
</dbReference>
<comment type="subcellular location">
    <subcellularLocation>
        <location evidence="1">Cell membrane</location>
        <topology evidence="1">Multi-pass membrane protein</topology>
    </subcellularLocation>
</comment>
<keyword evidence="4" id="KW-0109">Calcium transport</keyword>
<dbReference type="GO" id="GO:0098703">
    <property type="term" value="P:calcium ion import across plasma membrane"/>
    <property type="evidence" value="ECO:0007669"/>
    <property type="project" value="TreeGrafter"/>
</dbReference>
<evidence type="ECO:0000313" key="16">
    <source>
        <dbReference type="EMBL" id="KAL1510360.1"/>
    </source>
</evidence>
<proteinExistence type="predicted"/>
<dbReference type="Proteomes" id="UP001515480">
    <property type="component" value="Unassembled WGS sequence"/>
</dbReference>
<keyword evidence="17" id="KW-1185">Reference proteome</keyword>
<keyword evidence="12" id="KW-0040">ANK repeat</keyword>
<feature type="transmembrane region" description="Helical" evidence="14">
    <location>
        <begin position="651"/>
        <end position="669"/>
    </location>
</feature>
<keyword evidence="10 14" id="KW-0472">Membrane</keyword>
<reference evidence="16 17" key="1">
    <citation type="journal article" date="2024" name="Science">
        <title>Giant polyketide synthase enzymes in the biosynthesis of giant marine polyether toxins.</title>
        <authorList>
            <person name="Fallon T.R."/>
            <person name="Shende V.V."/>
            <person name="Wierzbicki I.H."/>
            <person name="Pendleton A.L."/>
            <person name="Watervoot N.F."/>
            <person name="Auber R.P."/>
            <person name="Gonzalez D.J."/>
            <person name="Wisecaver J.H."/>
            <person name="Moore B.S."/>
        </authorList>
    </citation>
    <scope>NUCLEOTIDE SEQUENCE [LARGE SCALE GENOMIC DNA]</scope>
    <source>
        <strain evidence="16 17">12B1</strain>
    </source>
</reference>
<evidence type="ECO:0000256" key="14">
    <source>
        <dbReference type="SAM" id="Phobius"/>
    </source>
</evidence>
<evidence type="ECO:0000256" key="11">
    <source>
        <dbReference type="ARBA" id="ARBA00023303"/>
    </source>
</evidence>
<feature type="transmembrane region" description="Helical" evidence="14">
    <location>
        <begin position="477"/>
        <end position="501"/>
    </location>
</feature>
<dbReference type="PROSITE" id="PS50088">
    <property type="entry name" value="ANK_REPEAT"/>
    <property type="match status" value="1"/>
</dbReference>
<evidence type="ECO:0000256" key="6">
    <source>
        <dbReference type="ARBA" id="ARBA00022737"/>
    </source>
</evidence>
<comment type="caution">
    <text evidence="16">The sequence shown here is derived from an EMBL/GenBank/DDBJ whole genome shotgun (WGS) entry which is preliminary data.</text>
</comment>
<evidence type="ECO:0000256" key="9">
    <source>
        <dbReference type="ARBA" id="ARBA00023065"/>
    </source>
</evidence>
<keyword evidence="9" id="KW-0406">Ion transport</keyword>
<dbReference type="PANTHER" id="PTHR10582:SF2">
    <property type="entry name" value="INACTIVE"/>
    <property type="match status" value="1"/>
</dbReference>
<dbReference type="InterPro" id="IPR002110">
    <property type="entry name" value="Ankyrin_rpt"/>
</dbReference>
<evidence type="ECO:0000256" key="3">
    <source>
        <dbReference type="ARBA" id="ARBA00022475"/>
    </source>
</evidence>
<evidence type="ECO:0000256" key="4">
    <source>
        <dbReference type="ARBA" id="ARBA00022568"/>
    </source>
</evidence>
<evidence type="ECO:0000256" key="1">
    <source>
        <dbReference type="ARBA" id="ARBA00004651"/>
    </source>
</evidence>
<keyword evidence="3" id="KW-1003">Cell membrane</keyword>
<keyword evidence="11" id="KW-0407">Ion channel</keyword>
<dbReference type="EMBL" id="JBGBPQ010000015">
    <property type="protein sequence ID" value="KAL1510360.1"/>
    <property type="molecule type" value="Genomic_DNA"/>
</dbReference>
<evidence type="ECO:0000259" key="15">
    <source>
        <dbReference type="Pfam" id="PF00520"/>
    </source>
</evidence>
<dbReference type="InterPro" id="IPR024862">
    <property type="entry name" value="TRPV"/>
</dbReference>
<evidence type="ECO:0000256" key="7">
    <source>
        <dbReference type="ARBA" id="ARBA00022837"/>
    </source>
</evidence>
<keyword evidence="8 14" id="KW-1133">Transmembrane helix</keyword>
<accession>A0AB34J0I1</accession>
<dbReference type="Pfam" id="PF00520">
    <property type="entry name" value="Ion_trans"/>
    <property type="match status" value="1"/>
</dbReference>
<feature type="transmembrane region" description="Helical" evidence="14">
    <location>
        <begin position="521"/>
        <end position="541"/>
    </location>
</feature>
<evidence type="ECO:0000256" key="10">
    <source>
        <dbReference type="ARBA" id="ARBA00023136"/>
    </source>
</evidence>
<feature type="transmembrane region" description="Helical" evidence="14">
    <location>
        <begin position="681"/>
        <end position="714"/>
    </location>
</feature>
<feature type="domain" description="Ion transport" evidence="15">
    <location>
        <begin position="612"/>
        <end position="784"/>
    </location>
</feature>
<dbReference type="SMART" id="SM00248">
    <property type="entry name" value="ANK"/>
    <property type="match status" value="4"/>
</dbReference>
<sequence>MPEEVPLLCIAAEYGDIALVKQLLDEGADVHATNEERGTALHAVAAYSEPADYRCTDLAERLGRPYTKVLPSVVEVVKTLIGAGADLNARDEDGYSPLFLCVRTLSSASPMEVPHRLLVFHTLMDMGALMYLAPEKKEGDEDEESTVSESDTLVLLEECCSLADILNPAPYVQMARAMLARGAKATEGLTGAAVQGVGPLVELLVNHPTRELHKAKEALSRAAMYKYANVCRILVNVGVEIEELHLREAWEAPDLDCGLVFFLPEGPLYDGAANARRPLSPCLVVTPTFSYRTFIKDIGDDDRKVVKQTHLNTHCNTDIEQLIAMFERMFRVKPVLTFENGIWLAYELRKAAKRMRSKDAFLAEGLYTRSNETQQILCCLLRSLKGVRRSEDDKDDALGWLLGGMKGDNERFSLREPGFALGVPHNFMRKQILDMVHFELKILVALPDIQLRLDQLWDGPHIYEVRTTDAAADKFRITITAGLLVVFQLPLILLVAIYPPFLERLSMYEWDDIFILSSSPVLKFTIATLMDFAMSAFLTWLPPACNFLPHGSLDTDCLDYETALIWGSVMLCWTAHAVLSELAELGRGGGSTSFSQALLKEVRSIWDPDISSDYFAVVWNRLDLPAHTLAYTSMALYMYSVLAPKTSDAQLAWKPIASIAVLLLLLRAARVLTTFPALGPLVMMLFGMINDVLMFCGLLAICFGSFFASLYVLAKDGDTMCTDDGGEVWRVLFQLPLTGDVQLDCLFGRGSYTAYALTVLYTVLVAWLLLNMLIAMMAKTFDNVWESAEENYMFTRAQRVLNWSDASLVPPPLSLLTLPYTISRRVILLAKACYKREFPEEFNVKEFDSEEMGFPQLAEDRVAPPANVAHKDEAKLKGPSEASKAAMKQTLLASSRKRCSTGASHAPQIKQESARGSVVERDGNIRPRASTIARTSRASNYTTRSSAVAPSDVAGLPVARYEVGNAVQVREGEGYRRGEVVDIIQGRGRARYKVKFQQDEPGDDIETCKEIEEDDLLEAPVVVDKEVTDEEKSLNDFLGVRVTEMLKLRNRKKPYTAAVEELKELFAQHVDDSAEEERWRSKMMRKQGKRHACIMQQQKDMQLQVEKLASCVDALQEGVQGMHRKFDLLVGDAGSIPRTASVSNTAFTQQLYRESI</sequence>
<feature type="transmembrane region" description="Helical" evidence="14">
    <location>
        <begin position="752"/>
        <end position="770"/>
    </location>
</feature>
<evidence type="ECO:0000256" key="12">
    <source>
        <dbReference type="PROSITE-ProRule" id="PRU00023"/>
    </source>
</evidence>
<evidence type="ECO:0000256" key="5">
    <source>
        <dbReference type="ARBA" id="ARBA00022692"/>
    </source>
</evidence>
<dbReference type="PANTHER" id="PTHR10582">
    <property type="entry name" value="TRANSIENT RECEPTOR POTENTIAL ION CHANNEL PROTEIN"/>
    <property type="match status" value="1"/>
</dbReference>
<dbReference type="Gene3D" id="1.25.40.20">
    <property type="entry name" value="Ankyrin repeat-containing domain"/>
    <property type="match status" value="1"/>
</dbReference>
<organism evidence="16 17">
    <name type="scientific">Prymnesium parvum</name>
    <name type="common">Toxic golden alga</name>
    <dbReference type="NCBI Taxonomy" id="97485"/>
    <lineage>
        <taxon>Eukaryota</taxon>
        <taxon>Haptista</taxon>
        <taxon>Haptophyta</taxon>
        <taxon>Prymnesiophyceae</taxon>
        <taxon>Prymnesiales</taxon>
        <taxon>Prymnesiaceae</taxon>
        <taxon>Prymnesium</taxon>
    </lineage>
</organism>
<dbReference type="Pfam" id="PF00023">
    <property type="entry name" value="Ank"/>
    <property type="match status" value="1"/>
</dbReference>
<dbReference type="SUPFAM" id="SSF48403">
    <property type="entry name" value="Ankyrin repeat"/>
    <property type="match status" value="1"/>
</dbReference>
<dbReference type="InterPro" id="IPR036770">
    <property type="entry name" value="Ankyrin_rpt-contain_sf"/>
</dbReference>
<evidence type="ECO:0000256" key="2">
    <source>
        <dbReference type="ARBA" id="ARBA00022448"/>
    </source>
</evidence>
<dbReference type="GO" id="GO:0005886">
    <property type="term" value="C:plasma membrane"/>
    <property type="evidence" value="ECO:0007669"/>
    <property type="project" value="UniProtKB-SubCell"/>
</dbReference>
<evidence type="ECO:0000256" key="13">
    <source>
        <dbReference type="SAM" id="MobiDB-lite"/>
    </source>
</evidence>
<keyword evidence="5 14" id="KW-0812">Transmembrane</keyword>
<keyword evidence="2" id="KW-0813">Transport</keyword>
<keyword evidence="6" id="KW-0677">Repeat</keyword>
<name>A0AB34J0I1_PRYPA</name>
<feature type="region of interest" description="Disordered" evidence="13">
    <location>
        <begin position="898"/>
        <end position="919"/>
    </location>
</feature>
<protein>
    <recommendedName>
        <fullName evidence="15">Ion transport domain-containing protein</fullName>
    </recommendedName>
</protein>
<evidence type="ECO:0000313" key="17">
    <source>
        <dbReference type="Proteomes" id="UP001515480"/>
    </source>
</evidence>
<feature type="repeat" description="ANK" evidence="12">
    <location>
        <begin position="3"/>
        <end position="35"/>
    </location>
</feature>